<keyword evidence="3" id="KW-1185">Reference proteome</keyword>
<protein>
    <submittedName>
        <fullName evidence="2">Uncharacterized protein</fullName>
    </submittedName>
</protein>
<dbReference type="AlphaFoldDB" id="A0A1G6BNG6"/>
<evidence type="ECO:0000256" key="1">
    <source>
        <dbReference type="SAM" id="MobiDB-lite"/>
    </source>
</evidence>
<proteinExistence type="predicted"/>
<sequence length="90" mass="10547">MTYEESMQPISPARGRRQKTTQERLEDKLKQLEKTTENLETLLKRQKTLKEEIAVLEAKRQQEIMKEYDITLTELADILANHKDESGGEE</sequence>
<dbReference type="STRING" id="439219.SAMN02910293_01119"/>
<dbReference type="RefSeq" id="WP_074485961.1">
    <property type="nucleotide sequence ID" value="NZ_FMXP01000013.1"/>
</dbReference>
<dbReference type="Proteomes" id="UP000182508">
    <property type="component" value="Unassembled WGS sequence"/>
</dbReference>
<name>A0A1G6BNG6_9STRE</name>
<accession>A0A1G6BNG6</accession>
<evidence type="ECO:0000313" key="2">
    <source>
        <dbReference type="EMBL" id="SDB22196.1"/>
    </source>
</evidence>
<evidence type="ECO:0000313" key="3">
    <source>
        <dbReference type="Proteomes" id="UP000182508"/>
    </source>
</evidence>
<reference evidence="2 3" key="1">
    <citation type="submission" date="2016-10" db="EMBL/GenBank/DDBJ databases">
        <authorList>
            <person name="de Groot N.N."/>
        </authorList>
    </citation>
    <scope>NUCLEOTIDE SEQUENCE [LARGE SCALE GENOMIC DNA]</scope>
    <source>
        <strain evidence="2 3">A-4</strain>
    </source>
</reference>
<gene>
    <name evidence="2" type="ORF">SAMN02910293_01119</name>
</gene>
<organism evidence="2 3">
    <name type="scientific">Streptococcus henryi</name>
    <dbReference type="NCBI Taxonomy" id="439219"/>
    <lineage>
        <taxon>Bacteria</taxon>
        <taxon>Bacillati</taxon>
        <taxon>Bacillota</taxon>
        <taxon>Bacilli</taxon>
        <taxon>Lactobacillales</taxon>
        <taxon>Streptococcaceae</taxon>
        <taxon>Streptococcus</taxon>
    </lineage>
</organism>
<dbReference type="EMBL" id="FMXP01000013">
    <property type="protein sequence ID" value="SDB22196.1"/>
    <property type="molecule type" value="Genomic_DNA"/>
</dbReference>
<feature type="region of interest" description="Disordered" evidence="1">
    <location>
        <begin position="1"/>
        <end position="23"/>
    </location>
</feature>